<dbReference type="CDD" id="cd05242">
    <property type="entry name" value="SDR_a8"/>
    <property type="match status" value="1"/>
</dbReference>
<dbReference type="Gene3D" id="3.40.50.720">
    <property type="entry name" value="NAD(P)-binding Rossmann-like Domain"/>
    <property type="match status" value="1"/>
</dbReference>
<dbReference type="InterPro" id="IPR013549">
    <property type="entry name" value="DUF1731"/>
</dbReference>
<dbReference type="PANTHER" id="PTHR11092">
    <property type="entry name" value="SUGAR NUCLEOTIDE EPIMERASE RELATED"/>
    <property type="match status" value="1"/>
</dbReference>
<evidence type="ECO:0000259" key="4">
    <source>
        <dbReference type="Pfam" id="PF03364"/>
    </source>
</evidence>
<dbReference type="Pfam" id="PF08338">
    <property type="entry name" value="DUF1731"/>
    <property type="match status" value="1"/>
</dbReference>
<reference evidence="6 7" key="1">
    <citation type="submission" date="2024-08" db="EMBL/GenBank/DDBJ databases">
        <title>Whole-genome sequencing of halo(alkali)philic microorganisms from hypersaline lakes.</title>
        <authorList>
            <person name="Sorokin D.Y."/>
            <person name="Merkel A.Y."/>
            <person name="Messina E."/>
            <person name="Yakimov M."/>
        </authorList>
    </citation>
    <scope>NUCLEOTIDE SEQUENCE [LARGE SCALE GENOMIC DNA]</scope>
    <source>
        <strain evidence="6 7">AB-hyl4</strain>
    </source>
</reference>
<dbReference type="InterPro" id="IPR036291">
    <property type="entry name" value="NAD(P)-bd_dom_sf"/>
</dbReference>
<dbReference type="InterPro" id="IPR010099">
    <property type="entry name" value="SDR39U1"/>
</dbReference>
<dbReference type="Gene3D" id="3.30.530.20">
    <property type="match status" value="1"/>
</dbReference>
<sequence>MIGTVYATARLCPGQARPEEGKILKQQTYVYRSRFEAPADRVFAWHTRPGAFERLTPPWERVQLVDRQGTIHDGDRTHLRVQTAGVWRDWIAEHRDYVESKQFRDVQVEGPMRRWEHTHLVEPVSDGACMLEDRITYELPMGQLGRLLAGRFTHDKLERMFRYRHAILAQDLAMQNRYATASPQTIAIAGSSGLIGSELVPLLSTAGHKVIRLVRREPKADNEVRWSPDEGHLDLAGLAGVDAVVNLAGESIVGRWTEAKKQRIRDSREKSTRLLAETISKLDPQPSVLVNASAIGFYGDRGDEMLDETSSPGEGFLSEACQAWEASAREAVDAGIRTVFARFGLVLSPKGGALANMLPIFRSGLAGQLGDGQQWWSWVAMDDVIGAVFHALFDESSDAPAGPMNVVSPNAVTNRTFTKTLGKVIRRPTIIPAPRFALHLAFGDMADDAMFASARVQPAVLERTGYEFAQPELEAALRHLLGR</sequence>
<dbReference type="Pfam" id="PF01370">
    <property type="entry name" value="Epimerase"/>
    <property type="match status" value="1"/>
</dbReference>
<feature type="domain" description="Coenzyme Q-binding protein COQ10 START" evidence="4">
    <location>
        <begin position="36"/>
        <end position="153"/>
    </location>
</feature>
<dbReference type="InterPro" id="IPR001509">
    <property type="entry name" value="Epimerase_deHydtase"/>
</dbReference>
<keyword evidence="7" id="KW-1185">Reference proteome</keyword>
<accession>A0ABV4U1B3</accession>
<dbReference type="NCBIfam" id="TIGR01777">
    <property type="entry name" value="yfcH"/>
    <property type="match status" value="1"/>
</dbReference>
<dbReference type="SUPFAM" id="SSF55961">
    <property type="entry name" value="Bet v1-like"/>
    <property type="match status" value="1"/>
</dbReference>
<feature type="domain" description="NAD-dependent epimerase/dehydratase" evidence="3">
    <location>
        <begin position="186"/>
        <end position="400"/>
    </location>
</feature>
<evidence type="ECO:0000259" key="5">
    <source>
        <dbReference type="Pfam" id="PF08338"/>
    </source>
</evidence>
<dbReference type="Pfam" id="PF03364">
    <property type="entry name" value="Polyketide_cyc"/>
    <property type="match status" value="1"/>
</dbReference>
<dbReference type="InterPro" id="IPR023393">
    <property type="entry name" value="START-like_dom_sf"/>
</dbReference>
<dbReference type="PANTHER" id="PTHR11092:SF0">
    <property type="entry name" value="EPIMERASE FAMILY PROTEIN SDR39U1"/>
    <property type="match status" value="1"/>
</dbReference>
<dbReference type="CDD" id="cd07820">
    <property type="entry name" value="SRPBCC_3"/>
    <property type="match status" value="1"/>
</dbReference>
<proteinExistence type="inferred from homology"/>
<dbReference type="Proteomes" id="UP001575105">
    <property type="component" value="Unassembled WGS sequence"/>
</dbReference>
<dbReference type="RefSeq" id="WP_425344319.1">
    <property type="nucleotide sequence ID" value="NZ_JBGUBD010000002.1"/>
</dbReference>
<comment type="similarity">
    <text evidence="2">Belongs to the NAD(P)-dependent epimerase/dehydratase family. SDR39U1 subfamily.</text>
</comment>
<name>A0ABV4U1B3_9BACT</name>
<dbReference type="SUPFAM" id="SSF51735">
    <property type="entry name" value="NAD(P)-binding Rossmann-fold domains"/>
    <property type="match status" value="1"/>
</dbReference>
<evidence type="ECO:0000256" key="1">
    <source>
        <dbReference type="ARBA" id="ARBA00008918"/>
    </source>
</evidence>
<protein>
    <submittedName>
        <fullName evidence="6">TIGR01777 family oxidoreductase</fullName>
    </submittedName>
</protein>
<dbReference type="InterPro" id="IPR005031">
    <property type="entry name" value="COQ10_START"/>
</dbReference>
<comment type="caution">
    <text evidence="6">The sequence shown here is derived from an EMBL/GenBank/DDBJ whole genome shotgun (WGS) entry which is preliminary data.</text>
</comment>
<evidence type="ECO:0000313" key="6">
    <source>
        <dbReference type="EMBL" id="MFA9477394.1"/>
    </source>
</evidence>
<comment type="similarity">
    <text evidence="1">Belongs to the ribosome association toxin RatA family.</text>
</comment>
<feature type="domain" description="DUF1731" evidence="5">
    <location>
        <begin position="433"/>
        <end position="480"/>
    </location>
</feature>
<evidence type="ECO:0000256" key="2">
    <source>
        <dbReference type="ARBA" id="ARBA00009353"/>
    </source>
</evidence>
<evidence type="ECO:0000259" key="3">
    <source>
        <dbReference type="Pfam" id="PF01370"/>
    </source>
</evidence>
<dbReference type="EMBL" id="JBGUBD010000002">
    <property type="protein sequence ID" value="MFA9477394.1"/>
    <property type="molecule type" value="Genomic_DNA"/>
</dbReference>
<organism evidence="6 7">
    <name type="scientific">Natronomicrosphaera hydrolytica</name>
    <dbReference type="NCBI Taxonomy" id="3242702"/>
    <lineage>
        <taxon>Bacteria</taxon>
        <taxon>Pseudomonadati</taxon>
        <taxon>Planctomycetota</taxon>
        <taxon>Phycisphaerae</taxon>
        <taxon>Phycisphaerales</taxon>
        <taxon>Phycisphaeraceae</taxon>
        <taxon>Natronomicrosphaera</taxon>
    </lineage>
</organism>
<gene>
    <name evidence="6" type="ORF">ACERK3_03695</name>
</gene>
<evidence type="ECO:0000313" key="7">
    <source>
        <dbReference type="Proteomes" id="UP001575105"/>
    </source>
</evidence>